<proteinExistence type="predicted"/>
<gene>
    <name evidence="2" type="ORF">Acr_00g0067940</name>
</gene>
<evidence type="ECO:0000259" key="1">
    <source>
        <dbReference type="Pfam" id="PF12776"/>
    </source>
</evidence>
<organism evidence="2 3">
    <name type="scientific">Actinidia rufa</name>
    <dbReference type="NCBI Taxonomy" id="165716"/>
    <lineage>
        <taxon>Eukaryota</taxon>
        <taxon>Viridiplantae</taxon>
        <taxon>Streptophyta</taxon>
        <taxon>Embryophyta</taxon>
        <taxon>Tracheophyta</taxon>
        <taxon>Spermatophyta</taxon>
        <taxon>Magnoliopsida</taxon>
        <taxon>eudicotyledons</taxon>
        <taxon>Gunneridae</taxon>
        <taxon>Pentapetalae</taxon>
        <taxon>asterids</taxon>
        <taxon>Ericales</taxon>
        <taxon>Actinidiaceae</taxon>
        <taxon>Actinidia</taxon>
    </lineage>
</organism>
<evidence type="ECO:0000313" key="3">
    <source>
        <dbReference type="Proteomes" id="UP000585474"/>
    </source>
</evidence>
<dbReference type="Pfam" id="PF12776">
    <property type="entry name" value="Myb_DNA-bind_3"/>
    <property type="match status" value="1"/>
</dbReference>
<dbReference type="AlphaFoldDB" id="A0A7J0DQI8"/>
<dbReference type="PANTHER" id="PTHR47584">
    <property type="match status" value="1"/>
</dbReference>
<feature type="domain" description="Myb/SANT-like" evidence="1">
    <location>
        <begin position="26"/>
        <end position="119"/>
    </location>
</feature>
<name>A0A7J0DQI8_9ERIC</name>
<accession>A0A7J0DQI8</accession>
<dbReference type="PANTHER" id="PTHR47584:SF19">
    <property type="entry name" value="L10-INTERACTING MYB DOMAIN-CONTAINING PROTEIN-LIKE"/>
    <property type="match status" value="1"/>
</dbReference>
<dbReference type="OrthoDB" id="686198at2759"/>
<dbReference type="Proteomes" id="UP000585474">
    <property type="component" value="Unassembled WGS sequence"/>
</dbReference>
<dbReference type="InterPro" id="IPR045026">
    <property type="entry name" value="LIMYB"/>
</dbReference>
<comment type="caution">
    <text evidence="2">The sequence shown here is derived from an EMBL/GenBank/DDBJ whole genome shotgun (WGS) entry which is preliminary data.</text>
</comment>
<reference evidence="3" key="1">
    <citation type="submission" date="2019-07" db="EMBL/GenBank/DDBJ databases">
        <title>De Novo Assembly of kiwifruit Actinidia rufa.</title>
        <authorList>
            <person name="Sugita-Konishi S."/>
            <person name="Sato K."/>
            <person name="Mori E."/>
            <person name="Abe Y."/>
            <person name="Kisaki G."/>
            <person name="Hamano K."/>
            <person name="Suezawa K."/>
            <person name="Otani M."/>
            <person name="Fukuda T."/>
            <person name="Manabe T."/>
            <person name="Gomi K."/>
            <person name="Tabuchi M."/>
            <person name="Akimitsu K."/>
            <person name="Kataoka I."/>
        </authorList>
    </citation>
    <scope>NUCLEOTIDE SEQUENCE [LARGE SCALE GENOMIC DNA]</scope>
    <source>
        <strain evidence="3">cv. Fuchu</strain>
    </source>
</reference>
<keyword evidence="3" id="KW-1185">Reference proteome</keyword>
<protein>
    <recommendedName>
        <fullName evidence="1">Myb/SANT-like domain-containing protein</fullName>
    </recommendedName>
</protein>
<evidence type="ECO:0000313" key="2">
    <source>
        <dbReference type="EMBL" id="GFS40336.1"/>
    </source>
</evidence>
<dbReference type="InterPro" id="IPR024752">
    <property type="entry name" value="Myb/SANT-like_dom"/>
</dbReference>
<dbReference type="EMBL" id="BJWL01000347">
    <property type="protein sequence ID" value="GFS40336.1"/>
    <property type="molecule type" value="Genomic_DNA"/>
</dbReference>
<sequence length="304" mass="34272">MNDKGISLVDSDEDVTEVGIGNNGPWSYKNESIYVDLMDEDVKNYNSRVTGSFTKEAWQRIRKKLIKLTSYPYTDNQLKNKFNQLRITHTKFVSLCTQSGGGWCSIKGTVDATEEMWNRLYKQGKFGFPHYAAMTRVLGDNTAKGMNAFASTQSPSRTDSSHPELKIKEEADLEDLEVDKFKAGVKERGKVIAPKAISKSRKRDSYSANLSASLNILAESSRKKVEILENREKARAASITISSPENDDSLGLFSQCSLILNGMDDLDGLSYFKAMTKLKEDPTWRRIFLGMPDKRKMDWCTSLP</sequence>